<dbReference type="InterPro" id="IPR000281">
    <property type="entry name" value="HTH_RpiR"/>
</dbReference>
<evidence type="ECO:0000256" key="1">
    <source>
        <dbReference type="ARBA" id="ARBA00023015"/>
    </source>
</evidence>
<dbReference type="Pfam" id="PF01418">
    <property type="entry name" value="HTH_6"/>
    <property type="match status" value="1"/>
</dbReference>
<organism evidence="7 8">
    <name type="scientific">Parasedimentitalea denitrificans</name>
    <dbReference type="NCBI Taxonomy" id="2211118"/>
    <lineage>
        <taxon>Bacteria</taxon>
        <taxon>Pseudomonadati</taxon>
        <taxon>Pseudomonadota</taxon>
        <taxon>Alphaproteobacteria</taxon>
        <taxon>Rhodobacterales</taxon>
        <taxon>Paracoccaceae</taxon>
        <taxon>Parasedimentitalea</taxon>
    </lineage>
</organism>
<feature type="domain" description="HTH rpiR-type" evidence="5">
    <location>
        <begin position="27"/>
        <end position="103"/>
    </location>
</feature>
<comment type="caution">
    <text evidence="7">The sequence shown here is derived from an EMBL/GenBank/DDBJ whole genome shotgun (WGS) entry which is preliminary data.</text>
</comment>
<proteinExistence type="predicted"/>
<keyword evidence="2" id="KW-0238">DNA-binding</keyword>
<dbReference type="SUPFAM" id="SSF46689">
    <property type="entry name" value="Homeodomain-like"/>
    <property type="match status" value="1"/>
</dbReference>
<evidence type="ECO:0000259" key="5">
    <source>
        <dbReference type="PROSITE" id="PS51071"/>
    </source>
</evidence>
<dbReference type="InterPro" id="IPR001347">
    <property type="entry name" value="SIS_dom"/>
</dbReference>
<dbReference type="PANTHER" id="PTHR30514:SF1">
    <property type="entry name" value="HTH-TYPE TRANSCRIPTIONAL REGULATOR HEXR-RELATED"/>
    <property type="match status" value="1"/>
</dbReference>
<dbReference type="SUPFAM" id="SSF53697">
    <property type="entry name" value="SIS domain"/>
    <property type="match status" value="1"/>
</dbReference>
<keyword evidence="8" id="KW-1185">Reference proteome</keyword>
<dbReference type="CDD" id="cd05013">
    <property type="entry name" value="SIS_RpiR"/>
    <property type="match status" value="1"/>
</dbReference>
<dbReference type="InterPro" id="IPR035472">
    <property type="entry name" value="RpiR-like_SIS"/>
</dbReference>
<feature type="domain" description="SIS" evidence="6">
    <location>
        <begin position="148"/>
        <end position="288"/>
    </location>
</feature>
<dbReference type="PROSITE" id="PS51071">
    <property type="entry name" value="HTH_RPIR"/>
    <property type="match status" value="1"/>
</dbReference>
<evidence type="ECO:0000313" key="8">
    <source>
        <dbReference type="Proteomes" id="UP001429564"/>
    </source>
</evidence>
<dbReference type="InterPro" id="IPR036388">
    <property type="entry name" value="WH-like_DNA-bd_sf"/>
</dbReference>
<evidence type="ECO:0000256" key="3">
    <source>
        <dbReference type="ARBA" id="ARBA00023163"/>
    </source>
</evidence>
<evidence type="ECO:0000256" key="4">
    <source>
        <dbReference type="SAM" id="MobiDB-lite"/>
    </source>
</evidence>
<feature type="compositionally biased region" description="Polar residues" evidence="4">
    <location>
        <begin position="1"/>
        <end position="13"/>
    </location>
</feature>
<accession>A0ABX0W759</accession>
<dbReference type="Proteomes" id="UP001429564">
    <property type="component" value="Unassembled WGS sequence"/>
</dbReference>
<name>A0ABX0W759_9RHOB</name>
<dbReference type="InterPro" id="IPR046348">
    <property type="entry name" value="SIS_dom_sf"/>
</dbReference>
<reference evidence="7 8" key="1">
    <citation type="submission" date="2018-05" db="EMBL/GenBank/DDBJ databases">
        <authorList>
            <person name="Zhang Y.-J."/>
        </authorList>
    </citation>
    <scope>NUCLEOTIDE SEQUENCE [LARGE SCALE GENOMIC DNA]</scope>
    <source>
        <strain evidence="7 8">CY04</strain>
    </source>
</reference>
<evidence type="ECO:0000313" key="7">
    <source>
        <dbReference type="EMBL" id="NIZ60001.1"/>
    </source>
</evidence>
<dbReference type="EMBL" id="QHLQ01000002">
    <property type="protein sequence ID" value="NIZ60001.1"/>
    <property type="molecule type" value="Genomic_DNA"/>
</dbReference>
<dbReference type="Gene3D" id="3.40.50.10490">
    <property type="entry name" value="Glucose-6-phosphate isomerase like protein, domain 1"/>
    <property type="match status" value="1"/>
</dbReference>
<sequence length="315" mass="33778">MENAVTSNNTDSDSLPLPPQKGRSGVADVISALHRHDGNLATQEQKVANYVKEHLEDVSAMTIAELAGHCEVSTPTVIRFCRTLGCDGFREFKLRLAQNLAVSMQYLSADPQPVAAGGDTAIDQILGAVYTTANVMRQQIDPSMLERAQTKLLETKHLLFAGIGGGSSNVSQEAANRFFRLGIPSFSTSDSYILQMRAATLKAGDVLFLISASGEADAIVGAAEIASGYGATTICITKPGTRLAEACSIPILVDLPEDRDIHKPTASRYIHMIIVDALAMLVAQEMAHETTENLRRIRSSLTAYHGRTGPQPLGD</sequence>
<evidence type="ECO:0000256" key="2">
    <source>
        <dbReference type="ARBA" id="ARBA00023125"/>
    </source>
</evidence>
<dbReference type="InterPro" id="IPR009057">
    <property type="entry name" value="Homeodomain-like_sf"/>
</dbReference>
<gene>
    <name evidence="7" type="ORF">DL239_03310</name>
</gene>
<dbReference type="PROSITE" id="PS51464">
    <property type="entry name" value="SIS"/>
    <property type="match status" value="1"/>
</dbReference>
<dbReference type="Pfam" id="PF01380">
    <property type="entry name" value="SIS"/>
    <property type="match status" value="1"/>
</dbReference>
<protein>
    <submittedName>
        <fullName evidence="7">MurR/RpiR family transcriptional regulator</fullName>
    </submittedName>
</protein>
<feature type="region of interest" description="Disordered" evidence="4">
    <location>
        <begin position="1"/>
        <end position="24"/>
    </location>
</feature>
<dbReference type="Gene3D" id="1.10.10.10">
    <property type="entry name" value="Winged helix-like DNA-binding domain superfamily/Winged helix DNA-binding domain"/>
    <property type="match status" value="1"/>
</dbReference>
<dbReference type="PANTHER" id="PTHR30514">
    <property type="entry name" value="GLUCOKINASE"/>
    <property type="match status" value="1"/>
</dbReference>
<dbReference type="InterPro" id="IPR047640">
    <property type="entry name" value="RpiR-like"/>
</dbReference>
<keyword evidence="3" id="KW-0804">Transcription</keyword>
<keyword evidence="1" id="KW-0805">Transcription regulation</keyword>
<evidence type="ECO:0000259" key="6">
    <source>
        <dbReference type="PROSITE" id="PS51464"/>
    </source>
</evidence>